<dbReference type="InterPro" id="IPR039537">
    <property type="entry name" value="Retrotran_Ty1/copia-like"/>
</dbReference>
<dbReference type="Proteomes" id="UP000236161">
    <property type="component" value="Unassembled WGS sequence"/>
</dbReference>
<evidence type="ECO:0000313" key="2">
    <source>
        <dbReference type="EMBL" id="PKA53072.1"/>
    </source>
</evidence>
<dbReference type="AlphaFoldDB" id="A0A2I0ABZ1"/>
<dbReference type="InterPro" id="IPR025724">
    <property type="entry name" value="GAG-pre-integrase_dom"/>
</dbReference>
<protein>
    <submittedName>
        <fullName evidence="2">Putative mitochondrial protein</fullName>
    </submittedName>
</protein>
<dbReference type="Pfam" id="PF13976">
    <property type="entry name" value="gag_pre-integrs"/>
    <property type="match status" value="1"/>
</dbReference>
<keyword evidence="3" id="KW-1185">Reference proteome</keyword>
<evidence type="ECO:0000259" key="1">
    <source>
        <dbReference type="Pfam" id="PF13976"/>
    </source>
</evidence>
<dbReference type="PANTHER" id="PTHR42648">
    <property type="entry name" value="TRANSPOSASE, PUTATIVE-RELATED"/>
    <property type="match status" value="1"/>
</dbReference>
<organism evidence="2 3">
    <name type="scientific">Apostasia shenzhenica</name>
    <dbReference type="NCBI Taxonomy" id="1088818"/>
    <lineage>
        <taxon>Eukaryota</taxon>
        <taxon>Viridiplantae</taxon>
        <taxon>Streptophyta</taxon>
        <taxon>Embryophyta</taxon>
        <taxon>Tracheophyta</taxon>
        <taxon>Spermatophyta</taxon>
        <taxon>Magnoliopsida</taxon>
        <taxon>Liliopsida</taxon>
        <taxon>Asparagales</taxon>
        <taxon>Orchidaceae</taxon>
        <taxon>Apostasioideae</taxon>
        <taxon>Apostasia</taxon>
    </lineage>
</organism>
<proteinExistence type="predicted"/>
<reference evidence="2 3" key="1">
    <citation type="journal article" date="2017" name="Nature">
        <title>The Apostasia genome and the evolution of orchids.</title>
        <authorList>
            <person name="Zhang G.Q."/>
            <person name="Liu K.W."/>
            <person name="Li Z."/>
            <person name="Lohaus R."/>
            <person name="Hsiao Y.Y."/>
            <person name="Niu S.C."/>
            <person name="Wang J.Y."/>
            <person name="Lin Y.C."/>
            <person name="Xu Q."/>
            <person name="Chen L.J."/>
            <person name="Yoshida K."/>
            <person name="Fujiwara S."/>
            <person name="Wang Z.W."/>
            <person name="Zhang Y.Q."/>
            <person name="Mitsuda N."/>
            <person name="Wang M."/>
            <person name="Liu G.H."/>
            <person name="Pecoraro L."/>
            <person name="Huang H.X."/>
            <person name="Xiao X.J."/>
            <person name="Lin M."/>
            <person name="Wu X.Y."/>
            <person name="Wu W.L."/>
            <person name="Chen Y.Y."/>
            <person name="Chang S.B."/>
            <person name="Sakamoto S."/>
            <person name="Ohme-Takagi M."/>
            <person name="Yagi M."/>
            <person name="Zeng S.J."/>
            <person name="Shen C.Y."/>
            <person name="Yeh C.M."/>
            <person name="Luo Y.B."/>
            <person name="Tsai W.C."/>
            <person name="Van de Peer Y."/>
            <person name="Liu Z.J."/>
        </authorList>
    </citation>
    <scope>NUCLEOTIDE SEQUENCE [LARGE SCALE GENOMIC DNA]</scope>
    <source>
        <strain evidence="3">cv. Shenzhen</strain>
        <tissue evidence="2">Stem</tissue>
    </source>
</reference>
<dbReference type="EMBL" id="KZ452000">
    <property type="protein sequence ID" value="PKA53072.1"/>
    <property type="molecule type" value="Genomic_DNA"/>
</dbReference>
<name>A0A2I0ABZ1_9ASPA</name>
<feature type="domain" description="GAG-pre-integrase" evidence="1">
    <location>
        <begin position="11"/>
        <end position="81"/>
    </location>
</feature>
<sequence>MNLFSGQRIDNVYKIDLSTIENPNLKCLSTQTQESWLWHRRLGHASMHTLSKISRLNIVRGLPKISFDKDHLCDICQMGKQVRSSFKSINDISTTKPLELLHMDLFWSHPNIKFGGKTIWLSNCR</sequence>
<dbReference type="PANTHER" id="PTHR42648:SF21">
    <property type="entry name" value="CYSTEINE-RICH RLK (RECEPTOR-LIKE PROTEIN KINASE) 8"/>
    <property type="match status" value="1"/>
</dbReference>
<dbReference type="OrthoDB" id="1716327at2759"/>
<accession>A0A2I0ABZ1</accession>
<evidence type="ECO:0000313" key="3">
    <source>
        <dbReference type="Proteomes" id="UP000236161"/>
    </source>
</evidence>
<gene>
    <name evidence="2" type="ORF">AXF42_Ash018980</name>
</gene>